<keyword evidence="6" id="KW-1185">Reference proteome</keyword>
<dbReference type="EMBL" id="AP012057">
    <property type="protein sequence ID" value="BAN02396.1"/>
    <property type="molecule type" value="Genomic_DNA"/>
</dbReference>
<evidence type="ECO:0000259" key="3">
    <source>
        <dbReference type="Pfam" id="PF00185"/>
    </source>
</evidence>
<dbReference type="PANTHER" id="PTHR45753">
    <property type="entry name" value="ORNITHINE CARBAMOYLTRANSFERASE, MITOCHONDRIAL"/>
    <property type="match status" value="1"/>
</dbReference>
<dbReference type="OrthoDB" id="9802587at2"/>
<dbReference type="Proteomes" id="UP000011863">
    <property type="component" value="Chromosome"/>
</dbReference>
<protein>
    <submittedName>
        <fullName evidence="5">Ornithine carbamoyltransferase</fullName>
        <ecNumber evidence="5">2.1.3.3</ecNumber>
    </submittedName>
</protein>
<dbReference type="InterPro" id="IPR036901">
    <property type="entry name" value="Asp/Orn_carbamoylTrfase_sf"/>
</dbReference>
<comment type="similarity">
    <text evidence="2">Belongs to the aspartate/ornithine carbamoyltransferase superfamily.</text>
</comment>
<dbReference type="GO" id="GO:0016597">
    <property type="term" value="F:amino acid binding"/>
    <property type="evidence" value="ECO:0007669"/>
    <property type="project" value="InterPro"/>
</dbReference>
<dbReference type="GO" id="GO:0004585">
    <property type="term" value="F:ornithine carbamoyltransferase activity"/>
    <property type="evidence" value="ECO:0007669"/>
    <property type="project" value="UniProtKB-EC"/>
</dbReference>
<dbReference type="InterPro" id="IPR006132">
    <property type="entry name" value="Asp/Orn_carbamoyltranf_P-bd"/>
</dbReference>
<dbReference type="EC" id="2.1.3.3" evidence="5"/>
<dbReference type="InterPro" id="IPR006131">
    <property type="entry name" value="Asp_carbamoyltransf_Asp/Orn-bd"/>
</dbReference>
<dbReference type="GO" id="GO:0042450">
    <property type="term" value="P:L-arginine biosynthetic process via ornithine"/>
    <property type="evidence" value="ECO:0007669"/>
    <property type="project" value="TreeGrafter"/>
</dbReference>
<dbReference type="NCBIfam" id="NF001986">
    <property type="entry name" value="PRK00779.1"/>
    <property type="match status" value="1"/>
</dbReference>
<accession>A0A6C7EEJ3</accession>
<feature type="domain" description="Aspartate/ornithine carbamoyltransferase carbamoyl-P binding" evidence="4">
    <location>
        <begin position="4"/>
        <end position="145"/>
    </location>
</feature>
<dbReference type="SUPFAM" id="SSF53671">
    <property type="entry name" value="Aspartate/ornithine carbamoyltransferase"/>
    <property type="match status" value="1"/>
</dbReference>
<dbReference type="AlphaFoldDB" id="A0A6C7EEJ3"/>
<proteinExistence type="inferred from homology"/>
<evidence type="ECO:0000259" key="4">
    <source>
        <dbReference type="Pfam" id="PF02729"/>
    </source>
</evidence>
<name>A0A6C7EEJ3_ILUCY</name>
<dbReference type="FunFam" id="3.40.50.1370:FF:000008">
    <property type="entry name" value="Ornithine carbamoyltransferase"/>
    <property type="match status" value="1"/>
</dbReference>
<dbReference type="PRINTS" id="PR00102">
    <property type="entry name" value="OTCASE"/>
</dbReference>
<dbReference type="PRINTS" id="PR00100">
    <property type="entry name" value="AOTCASE"/>
</dbReference>
<sequence>MTRRHVLDVTDFTASEIVSILDLAERPIESLGRPLDGAGAALIFEKPSNRTRHSMEMAVAQLGGHPVYTRGEEVGFDTREPVEDIGKIMAGYHQVIAARVFDHATLDRLVAAVDSLDGASTIVVNMLSDRSHPLQAFADALTMRQRLGELESKTVAYIGDYNNVARSLAEISLLLGMKVRISCPPAFAADEAELERLSLIGSGDVLQTARPHDAVAGAHAVHTDTWVSMGQEAEKEVRRRMFEGFAVDAAMMSLAADDAVFMHCLPAYRGFEVTADVIDGPQSVVFQQGHNRMHAARAVLAFARRNGERA</sequence>
<keyword evidence="1 2" id="KW-0808">Transferase</keyword>
<dbReference type="Gene3D" id="3.40.50.1370">
    <property type="entry name" value="Aspartate/ornithine carbamoyltransferase"/>
    <property type="match status" value="2"/>
</dbReference>
<dbReference type="RefSeq" id="WP_015441643.1">
    <property type="nucleotide sequence ID" value="NC_020520.1"/>
</dbReference>
<evidence type="ECO:0000256" key="1">
    <source>
        <dbReference type="ARBA" id="ARBA00022679"/>
    </source>
</evidence>
<organism evidence="5 6">
    <name type="scientific">Ilumatobacter coccineus (strain NBRC 103263 / KCTC 29153 / YM16-304)</name>
    <dbReference type="NCBI Taxonomy" id="1313172"/>
    <lineage>
        <taxon>Bacteria</taxon>
        <taxon>Bacillati</taxon>
        <taxon>Actinomycetota</taxon>
        <taxon>Acidimicrobiia</taxon>
        <taxon>Acidimicrobiales</taxon>
        <taxon>Ilumatobacteraceae</taxon>
        <taxon>Ilumatobacter</taxon>
    </lineage>
</organism>
<feature type="domain" description="Aspartate/ornithine carbamoyltransferase Asp/Orn-binding" evidence="3">
    <location>
        <begin position="153"/>
        <end position="302"/>
    </location>
</feature>
<dbReference type="Pfam" id="PF02729">
    <property type="entry name" value="OTCace_N"/>
    <property type="match status" value="1"/>
</dbReference>
<gene>
    <name evidence="5" type="primary">argF</name>
    <name evidence="5" type="ORF">YM304_20820</name>
</gene>
<dbReference type="KEGG" id="aym:YM304_20820"/>
<evidence type="ECO:0000313" key="5">
    <source>
        <dbReference type="EMBL" id="BAN02396.1"/>
    </source>
</evidence>
<dbReference type="InterPro" id="IPR006130">
    <property type="entry name" value="Asp/Orn_carbamoylTrfase"/>
</dbReference>
<reference evidence="5 6" key="1">
    <citation type="journal article" date="2013" name="Int. J. Syst. Evol. Microbiol.">
        <title>Ilumatobacter nonamiense sp. nov. and Ilumatobacter coccineum sp. nov., isolated from seashore sand.</title>
        <authorList>
            <person name="Matsumoto A."/>
            <person name="Kasai H."/>
            <person name="Matsuo Y."/>
            <person name="Shizuri Y."/>
            <person name="Ichikawa N."/>
            <person name="Fujita N."/>
            <person name="Omura S."/>
            <person name="Takahashi Y."/>
        </authorList>
    </citation>
    <scope>NUCLEOTIDE SEQUENCE [LARGE SCALE GENOMIC DNA]</scope>
    <source>
        <strain evidence="6">NBRC 103263 / KCTC 29153 / YM16-304</strain>
    </source>
</reference>
<dbReference type="GO" id="GO:0019240">
    <property type="term" value="P:citrulline biosynthetic process"/>
    <property type="evidence" value="ECO:0007669"/>
    <property type="project" value="TreeGrafter"/>
</dbReference>
<dbReference type="PANTHER" id="PTHR45753:SF3">
    <property type="entry name" value="ORNITHINE TRANSCARBAMYLASE, MITOCHONDRIAL"/>
    <property type="match status" value="1"/>
</dbReference>
<dbReference type="InterPro" id="IPR002292">
    <property type="entry name" value="Orn/put_carbamltrans"/>
</dbReference>
<evidence type="ECO:0000256" key="2">
    <source>
        <dbReference type="RuleBase" id="RU003634"/>
    </source>
</evidence>
<dbReference type="Pfam" id="PF00185">
    <property type="entry name" value="OTCace"/>
    <property type="match status" value="1"/>
</dbReference>
<evidence type="ECO:0000313" key="6">
    <source>
        <dbReference type="Proteomes" id="UP000011863"/>
    </source>
</evidence>